<dbReference type="RefSeq" id="WP_320688047.1">
    <property type="nucleotide sequence ID" value="NZ_JAXBLV010000199.1"/>
</dbReference>
<feature type="compositionally biased region" description="Low complexity" evidence="2">
    <location>
        <begin position="498"/>
        <end position="510"/>
    </location>
</feature>
<evidence type="ECO:0000313" key="5">
    <source>
        <dbReference type="Proteomes" id="UP001272242"/>
    </source>
</evidence>
<keyword evidence="1" id="KW-0175">Coiled coil</keyword>
<keyword evidence="3" id="KW-0812">Transmembrane</keyword>
<proteinExistence type="predicted"/>
<dbReference type="EMBL" id="JAXBLV010000199">
    <property type="protein sequence ID" value="MDY3561678.1"/>
    <property type="molecule type" value="Genomic_DNA"/>
</dbReference>
<evidence type="ECO:0000313" key="4">
    <source>
        <dbReference type="EMBL" id="MDY3561678.1"/>
    </source>
</evidence>
<feature type="region of interest" description="Disordered" evidence="2">
    <location>
        <begin position="320"/>
        <end position="340"/>
    </location>
</feature>
<evidence type="ECO:0000256" key="3">
    <source>
        <dbReference type="SAM" id="Phobius"/>
    </source>
</evidence>
<comment type="caution">
    <text evidence="4">The sequence shown here is derived from an EMBL/GenBank/DDBJ whole genome shotgun (WGS) entry which is preliminary data.</text>
</comment>
<accession>A0ABU5F265</accession>
<evidence type="ECO:0000256" key="2">
    <source>
        <dbReference type="SAM" id="MobiDB-lite"/>
    </source>
</evidence>
<feature type="transmembrane region" description="Helical" evidence="3">
    <location>
        <begin position="9"/>
        <end position="29"/>
    </location>
</feature>
<sequence length="571" mass="61404">MTPRDQKLALLLIGIMALTVGLLGGYFLVFDPIVKNRAAETELQGEIADLEDKVKQQEARLKLLKIQQAQSLPVDQTVAKQEYFVALESLVDQAIHAAEAAGVAKGEIKATVKEKTDNTVRGIPEFSKGKPMYTKLAYTVVIKKADMWVVRDVLKAYYDLDLLHQITHFSLKKEDENTKGAVKRNDLTLEFTSEAIILEGATNGPQYRRTLIAVSNAFGAAGGGTLMQTLESSSKLGRGASARPSQPVLATKPRDYSLIVLKDPFNGPLPPPPPFSLEPVKDVIIKQNDTRAATVKLASKGEGAAGATYRMIVSNVSGQPLPEGEIKGRGPTFELPKTSAGEGTAKVEVIAKSAEGKEARATFRVKVEPEEAEETKTVIKEDVSHAIILTMLTIRHEDGTASAAIRDGANRQRYEIEIEGKKVTVSKFYYIKDKKKEDEVDKSGVLLISDDSSGTKRTFKVVGVDGEGLILEDLKPNGDAPKAEAPRPRGPGGPRGGPAPKQGPANPVAAMGGNMASGAGIVASAPKLYRWTVGQSLYTMTKEGPLSERDAQKVLKQAADSGPMLEIAANR</sequence>
<name>A0ABU5F265_9BACT</name>
<evidence type="ECO:0000256" key="1">
    <source>
        <dbReference type="SAM" id="Coils"/>
    </source>
</evidence>
<protein>
    <submittedName>
        <fullName evidence="4">Uncharacterized protein</fullName>
    </submittedName>
</protein>
<gene>
    <name evidence="4" type="ORF">R5W23_002959</name>
</gene>
<organism evidence="4 5">
    <name type="scientific">Gemmata algarum</name>
    <dbReference type="NCBI Taxonomy" id="2975278"/>
    <lineage>
        <taxon>Bacteria</taxon>
        <taxon>Pseudomonadati</taxon>
        <taxon>Planctomycetota</taxon>
        <taxon>Planctomycetia</taxon>
        <taxon>Gemmatales</taxon>
        <taxon>Gemmataceae</taxon>
        <taxon>Gemmata</taxon>
    </lineage>
</organism>
<feature type="coiled-coil region" evidence="1">
    <location>
        <begin position="40"/>
        <end position="67"/>
    </location>
</feature>
<dbReference type="Proteomes" id="UP001272242">
    <property type="component" value="Unassembled WGS sequence"/>
</dbReference>
<feature type="region of interest" description="Disordered" evidence="2">
    <location>
        <begin position="472"/>
        <end position="510"/>
    </location>
</feature>
<keyword evidence="5" id="KW-1185">Reference proteome</keyword>
<feature type="compositionally biased region" description="Basic and acidic residues" evidence="2">
    <location>
        <begin position="472"/>
        <end position="487"/>
    </location>
</feature>
<reference evidence="5" key="1">
    <citation type="journal article" date="2023" name="Mar. Drugs">
        <title>Gemmata algarum, a Novel Planctomycete Isolated from an Algal Mat, Displays Antimicrobial Activity.</title>
        <authorList>
            <person name="Kumar G."/>
            <person name="Kallscheuer N."/>
            <person name="Kashif M."/>
            <person name="Ahamad S."/>
            <person name="Jagadeeshwari U."/>
            <person name="Pannikurungottu S."/>
            <person name="Haufschild T."/>
            <person name="Kabuu M."/>
            <person name="Sasikala C."/>
            <person name="Jogler C."/>
            <person name="Ramana C."/>
        </authorList>
    </citation>
    <scope>NUCLEOTIDE SEQUENCE [LARGE SCALE GENOMIC DNA]</scope>
    <source>
        <strain evidence="5">JC673</strain>
    </source>
</reference>
<keyword evidence="3" id="KW-1133">Transmembrane helix</keyword>
<keyword evidence="3" id="KW-0472">Membrane</keyword>